<dbReference type="Proteomes" id="UP000015106">
    <property type="component" value="Chromosome 4"/>
</dbReference>
<accession>A0A8R7Q5W3</accession>
<dbReference type="AlphaFoldDB" id="A0A8R7Q5W3"/>
<reference evidence="2" key="1">
    <citation type="journal article" date="2013" name="Nature">
        <title>Draft genome of the wheat A-genome progenitor Triticum urartu.</title>
        <authorList>
            <person name="Ling H.Q."/>
            <person name="Zhao S."/>
            <person name="Liu D."/>
            <person name="Wang J."/>
            <person name="Sun H."/>
            <person name="Zhang C."/>
            <person name="Fan H."/>
            <person name="Li D."/>
            <person name="Dong L."/>
            <person name="Tao Y."/>
            <person name="Gao C."/>
            <person name="Wu H."/>
            <person name="Li Y."/>
            <person name="Cui Y."/>
            <person name="Guo X."/>
            <person name="Zheng S."/>
            <person name="Wang B."/>
            <person name="Yu K."/>
            <person name="Liang Q."/>
            <person name="Yang W."/>
            <person name="Lou X."/>
            <person name="Chen J."/>
            <person name="Feng M."/>
            <person name="Jian J."/>
            <person name="Zhang X."/>
            <person name="Luo G."/>
            <person name="Jiang Y."/>
            <person name="Liu J."/>
            <person name="Wang Z."/>
            <person name="Sha Y."/>
            <person name="Zhang B."/>
            <person name="Wu H."/>
            <person name="Tang D."/>
            <person name="Shen Q."/>
            <person name="Xue P."/>
            <person name="Zou S."/>
            <person name="Wang X."/>
            <person name="Liu X."/>
            <person name="Wang F."/>
            <person name="Yang Y."/>
            <person name="An X."/>
            <person name="Dong Z."/>
            <person name="Zhang K."/>
            <person name="Zhang X."/>
            <person name="Luo M.C."/>
            <person name="Dvorak J."/>
            <person name="Tong Y."/>
            <person name="Wang J."/>
            <person name="Yang H."/>
            <person name="Li Z."/>
            <person name="Wang D."/>
            <person name="Zhang A."/>
            <person name="Wang J."/>
        </authorList>
    </citation>
    <scope>NUCLEOTIDE SEQUENCE</scope>
    <source>
        <strain evidence="2">cv. G1812</strain>
    </source>
</reference>
<reference evidence="1" key="3">
    <citation type="submission" date="2022-06" db="UniProtKB">
        <authorList>
            <consortium name="EnsemblPlants"/>
        </authorList>
    </citation>
    <scope>IDENTIFICATION</scope>
</reference>
<name>A0A8R7Q5W3_TRIUA</name>
<evidence type="ECO:0000313" key="2">
    <source>
        <dbReference type="Proteomes" id="UP000015106"/>
    </source>
</evidence>
<keyword evidence="2" id="KW-1185">Reference proteome</keyword>
<dbReference type="EnsemblPlants" id="TuG1812G0400003215.01.T01">
    <property type="protein sequence ID" value="TuG1812G0400003215.01.T01.cds340532"/>
    <property type="gene ID" value="TuG1812G0400003215.01"/>
</dbReference>
<organism evidence="1 2">
    <name type="scientific">Triticum urartu</name>
    <name type="common">Red wild einkorn</name>
    <name type="synonym">Crithodium urartu</name>
    <dbReference type="NCBI Taxonomy" id="4572"/>
    <lineage>
        <taxon>Eukaryota</taxon>
        <taxon>Viridiplantae</taxon>
        <taxon>Streptophyta</taxon>
        <taxon>Embryophyta</taxon>
        <taxon>Tracheophyta</taxon>
        <taxon>Spermatophyta</taxon>
        <taxon>Magnoliopsida</taxon>
        <taxon>Liliopsida</taxon>
        <taxon>Poales</taxon>
        <taxon>Poaceae</taxon>
        <taxon>BOP clade</taxon>
        <taxon>Pooideae</taxon>
        <taxon>Triticodae</taxon>
        <taxon>Triticeae</taxon>
        <taxon>Triticinae</taxon>
        <taxon>Triticum</taxon>
    </lineage>
</organism>
<evidence type="ECO:0000313" key="1">
    <source>
        <dbReference type="EnsemblPlants" id="TuG1812G0400003215.01.T01.cds340532"/>
    </source>
</evidence>
<reference evidence="1" key="2">
    <citation type="submission" date="2018-03" db="EMBL/GenBank/DDBJ databases">
        <title>The Triticum urartu genome reveals the dynamic nature of wheat genome evolution.</title>
        <authorList>
            <person name="Ling H."/>
            <person name="Ma B."/>
            <person name="Shi X."/>
            <person name="Liu H."/>
            <person name="Dong L."/>
            <person name="Sun H."/>
            <person name="Cao Y."/>
            <person name="Gao Q."/>
            <person name="Zheng S."/>
            <person name="Li Y."/>
            <person name="Yu Y."/>
            <person name="Du H."/>
            <person name="Qi M."/>
            <person name="Li Y."/>
            <person name="Yu H."/>
            <person name="Cui Y."/>
            <person name="Wang N."/>
            <person name="Chen C."/>
            <person name="Wu H."/>
            <person name="Zhao Y."/>
            <person name="Zhang J."/>
            <person name="Li Y."/>
            <person name="Zhou W."/>
            <person name="Zhang B."/>
            <person name="Hu W."/>
            <person name="Eijk M."/>
            <person name="Tang J."/>
            <person name="Witsenboer H."/>
            <person name="Zhao S."/>
            <person name="Li Z."/>
            <person name="Zhang A."/>
            <person name="Wang D."/>
            <person name="Liang C."/>
        </authorList>
    </citation>
    <scope>NUCLEOTIDE SEQUENCE [LARGE SCALE GENOMIC DNA]</scope>
    <source>
        <strain evidence="1">cv. G1812</strain>
    </source>
</reference>
<dbReference type="Gramene" id="TuG1812G0400003215.01.T01">
    <property type="protein sequence ID" value="TuG1812G0400003215.01.T01.cds340532"/>
    <property type="gene ID" value="TuG1812G0400003215.01"/>
</dbReference>
<protein>
    <submittedName>
        <fullName evidence="1">Uncharacterized protein</fullName>
    </submittedName>
</protein>
<sequence length="37" mass="4420">MSLIPYWKHLYQLPILRNKKTTLISPSSSCPRMEQCR</sequence>
<proteinExistence type="predicted"/>